<keyword evidence="2" id="KW-0812">Transmembrane</keyword>
<gene>
    <name evidence="3" type="ORF">NDU88_007788</name>
</gene>
<keyword evidence="4" id="KW-1185">Reference proteome</keyword>
<feature type="compositionally biased region" description="Basic and acidic residues" evidence="1">
    <location>
        <begin position="9"/>
        <end position="21"/>
    </location>
</feature>
<keyword evidence="2" id="KW-1133">Transmembrane helix</keyword>
<organism evidence="3 4">
    <name type="scientific">Pleurodeles waltl</name>
    <name type="common">Iberian ribbed newt</name>
    <dbReference type="NCBI Taxonomy" id="8319"/>
    <lineage>
        <taxon>Eukaryota</taxon>
        <taxon>Metazoa</taxon>
        <taxon>Chordata</taxon>
        <taxon>Craniata</taxon>
        <taxon>Vertebrata</taxon>
        <taxon>Euteleostomi</taxon>
        <taxon>Amphibia</taxon>
        <taxon>Batrachia</taxon>
        <taxon>Caudata</taxon>
        <taxon>Salamandroidea</taxon>
        <taxon>Salamandridae</taxon>
        <taxon>Pleurodelinae</taxon>
        <taxon>Pleurodeles</taxon>
    </lineage>
</organism>
<evidence type="ECO:0000256" key="1">
    <source>
        <dbReference type="SAM" id="MobiDB-lite"/>
    </source>
</evidence>
<comment type="caution">
    <text evidence="3">The sequence shown here is derived from an EMBL/GenBank/DDBJ whole genome shotgun (WGS) entry which is preliminary data.</text>
</comment>
<accession>A0AAV7PUH4</accession>
<evidence type="ECO:0000256" key="2">
    <source>
        <dbReference type="SAM" id="Phobius"/>
    </source>
</evidence>
<proteinExistence type="predicted"/>
<evidence type="ECO:0000313" key="3">
    <source>
        <dbReference type="EMBL" id="KAJ1129418.1"/>
    </source>
</evidence>
<dbReference type="EMBL" id="JANPWB010000011">
    <property type="protein sequence ID" value="KAJ1129418.1"/>
    <property type="molecule type" value="Genomic_DNA"/>
</dbReference>
<dbReference type="Proteomes" id="UP001066276">
    <property type="component" value="Chromosome 7"/>
</dbReference>
<keyword evidence="2" id="KW-0472">Membrane</keyword>
<dbReference type="AlphaFoldDB" id="A0AAV7PUH4"/>
<reference evidence="3" key="1">
    <citation type="journal article" date="2022" name="bioRxiv">
        <title>Sequencing and chromosome-scale assembly of the giantPleurodeles waltlgenome.</title>
        <authorList>
            <person name="Brown T."/>
            <person name="Elewa A."/>
            <person name="Iarovenko S."/>
            <person name="Subramanian E."/>
            <person name="Araus A.J."/>
            <person name="Petzold A."/>
            <person name="Susuki M."/>
            <person name="Suzuki K.-i.T."/>
            <person name="Hayashi T."/>
            <person name="Toyoda A."/>
            <person name="Oliveira C."/>
            <person name="Osipova E."/>
            <person name="Leigh N.D."/>
            <person name="Simon A."/>
            <person name="Yun M.H."/>
        </authorList>
    </citation>
    <scope>NUCLEOTIDE SEQUENCE</scope>
    <source>
        <strain evidence="3">20211129_DDA</strain>
        <tissue evidence="3">Liver</tissue>
    </source>
</reference>
<name>A0AAV7PUH4_PLEWA</name>
<feature type="transmembrane region" description="Helical" evidence="2">
    <location>
        <begin position="28"/>
        <end position="50"/>
    </location>
</feature>
<sequence>MVADCSDDSDLRLHSARRSDEETLPLPPSAACSTGMSGGSIVAGVLRFWVARRNGARSRGIAGKSLVSSVNRLTDVRCVPRELFFGTCGRAGFAVALGWLVRPLQW</sequence>
<evidence type="ECO:0000313" key="4">
    <source>
        <dbReference type="Proteomes" id="UP001066276"/>
    </source>
</evidence>
<feature type="region of interest" description="Disordered" evidence="1">
    <location>
        <begin position="1"/>
        <end position="28"/>
    </location>
</feature>
<protein>
    <submittedName>
        <fullName evidence="3">Uncharacterized protein</fullName>
    </submittedName>
</protein>